<dbReference type="OrthoDB" id="7508312at2"/>
<reference evidence="2 3" key="1">
    <citation type="submission" date="2017-06" db="EMBL/GenBank/DDBJ databases">
        <title>Celeribacter sp. TSPH2 complete genome sequence.</title>
        <authorList>
            <person name="Woo J.-H."/>
            <person name="Kim H.-S."/>
        </authorList>
    </citation>
    <scope>NUCLEOTIDE SEQUENCE [LARGE SCALE GENOMIC DNA]</scope>
    <source>
        <strain evidence="2 3">TSPH2</strain>
    </source>
</reference>
<dbReference type="Gene3D" id="1.20.120.30">
    <property type="entry name" value="Aspartate receptor, ligand-binding domain"/>
    <property type="match status" value="1"/>
</dbReference>
<proteinExistence type="predicted"/>
<dbReference type="Pfam" id="PF13682">
    <property type="entry name" value="CZB"/>
    <property type="match status" value="1"/>
</dbReference>
<dbReference type="Proteomes" id="UP000217935">
    <property type="component" value="Chromosome"/>
</dbReference>
<keyword evidence="3" id="KW-1185">Reference proteome</keyword>
<dbReference type="STRING" id="1758178.GCA_001550095_02496"/>
<evidence type="ECO:0000313" key="3">
    <source>
        <dbReference type="Proteomes" id="UP000217935"/>
    </source>
</evidence>
<organism evidence="2 3">
    <name type="scientific">Celeribacter ethanolicus</name>
    <dbReference type="NCBI Taxonomy" id="1758178"/>
    <lineage>
        <taxon>Bacteria</taxon>
        <taxon>Pseudomonadati</taxon>
        <taxon>Pseudomonadota</taxon>
        <taxon>Alphaproteobacteria</taxon>
        <taxon>Rhodobacterales</taxon>
        <taxon>Roseobacteraceae</taxon>
        <taxon>Celeribacter</taxon>
    </lineage>
</organism>
<dbReference type="InterPro" id="IPR025991">
    <property type="entry name" value="Chemoreceptor_zinc-bind_dom"/>
</dbReference>
<accession>A0A291GHG0</accession>
<sequence>MMTVTETGKGNAQIRDAICAHADWKRRLSECIDKGALEKTADEISRNDQCAFGQWLASLSTDPDDPSMEKFEMIKGLHARFHREAGKIAVNVEGGDRSAARELYESPGFRRLTNSLILNLNDWREDFRDILNR</sequence>
<evidence type="ECO:0000259" key="1">
    <source>
        <dbReference type="Pfam" id="PF13682"/>
    </source>
</evidence>
<protein>
    <recommendedName>
        <fullName evidence="1">Chemoreceptor zinc-binding domain-containing protein</fullName>
    </recommendedName>
</protein>
<evidence type="ECO:0000313" key="2">
    <source>
        <dbReference type="EMBL" id="ATG49466.1"/>
    </source>
</evidence>
<gene>
    <name evidence="2" type="ORF">CEW89_18915</name>
</gene>
<dbReference type="RefSeq" id="WP_096806957.1">
    <property type="nucleotide sequence ID" value="NZ_CP022196.1"/>
</dbReference>
<dbReference type="KEGG" id="ceh:CEW89_18915"/>
<dbReference type="AlphaFoldDB" id="A0A291GHG0"/>
<dbReference type="EMBL" id="CP022196">
    <property type="protein sequence ID" value="ATG49466.1"/>
    <property type="molecule type" value="Genomic_DNA"/>
</dbReference>
<feature type="domain" description="Chemoreceptor zinc-binding" evidence="1">
    <location>
        <begin position="21"/>
        <end position="88"/>
    </location>
</feature>
<name>A0A291GHG0_9RHOB</name>